<dbReference type="Proteomes" id="UP001165083">
    <property type="component" value="Unassembled WGS sequence"/>
</dbReference>
<accession>A0A9W6U396</accession>
<dbReference type="EMBL" id="BSXW01000539">
    <property type="protein sequence ID" value="GMF25032.1"/>
    <property type="molecule type" value="Genomic_DNA"/>
</dbReference>
<protein>
    <submittedName>
        <fullName evidence="2">Unnamed protein product</fullName>
    </submittedName>
</protein>
<name>A0A9W6U396_9STRA</name>
<reference evidence="2" key="1">
    <citation type="submission" date="2023-04" db="EMBL/GenBank/DDBJ databases">
        <title>Phytophthora lilii NBRC 32176.</title>
        <authorList>
            <person name="Ichikawa N."/>
            <person name="Sato H."/>
            <person name="Tonouchi N."/>
        </authorList>
    </citation>
    <scope>NUCLEOTIDE SEQUENCE</scope>
    <source>
        <strain evidence="2">NBRC 32176</strain>
    </source>
</reference>
<feature type="compositionally biased region" description="Acidic residues" evidence="1">
    <location>
        <begin position="87"/>
        <end position="98"/>
    </location>
</feature>
<sequence>MAISEDELSSDEDVEHGLMGNAAMLRLQTSDAASPSEANLATNSVNGTAPMRLPSRHAERGPSDDTHSLSDHALSSREHEYVVNPDELVESDESDEEAAAGHDNILPTFEDGHDTARS</sequence>
<organism evidence="2 3">
    <name type="scientific">Phytophthora lilii</name>
    <dbReference type="NCBI Taxonomy" id="2077276"/>
    <lineage>
        <taxon>Eukaryota</taxon>
        <taxon>Sar</taxon>
        <taxon>Stramenopiles</taxon>
        <taxon>Oomycota</taxon>
        <taxon>Peronosporomycetes</taxon>
        <taxon>Peronosporales</taxon>
        <taxon>Peronosporaceae</taxon>
        <taxon>Phytophthora</taxon>
    </lineage>
</organism>
<proteinExistence type="predicted"/>
<evidence type="ECO:0000313" key="3">
    <source>
        <dbReference type="Proteomes" id="UP001165083"/>
    </source>
</evidence>
<evidence type="ECO:0000256" key="1">
    <source>
        <dbReference type="SAM" id="MobiDB-lite"/>
    </source>
</evidence>
<feature type="region of interest" description="Disordered" evidence="1">
    <location>
        <begin position="1"/>
        <end position="118"/>
    </location>
</feature>
<evidence type="ECO:0000313" key="2">
    <source>
        <dbReference type="EMBL" id="GMF25032.1"/>
    </source>
</evidence>
<comment type="caution">
    <text evidence="2">The sequence shown here is derived from an EMBL/GenBank/DDBJ whole genome shotgun (WGS) entry which is preliminary data.</text>
</comment>
<feature type="compositionally biased region" description="Polar residues" evidence="1">
    <location>
        <begin position="27"/>
        <end position="47"/>
    </location>
</feature>
<keyword evidence="3" id="KW-1185">Reference proteome</keyword>
<dbReference type="AlphaFoldDB" id="A0A9W6U396"/>
<dbReference type="OrthoDB" id="10452822at2759"/>
<feature type="compositionally biased region" description="Acidic residues" evidence="1">
    <location>
        <begin position="1"/>
        <end position="14"/>
    </location>
</feature>
<gene>
    <name evidence="2" type="ORF">Plil01_001030200</name>
</gene>
<feature type="compositionally biased region" description="Basic and acidic residues" evidence="1">
    <location>
        <begin position="56"/>
        <end position="81"/>
    </location>
</feature>